<evidence type="ECO:0000313" key="4">
    <source>
        <dbReference type="Proteomes" id="UP000031552"/>
    </source>
</evidence>
<keyword evidence="4" id="KW-1185">Reference proteome</keyword>
<proteinExistence type="predicted"/>
<name>A0A090E0F5_9BACT</name>
<accession>A0A090E0F5</accession>
<dbReference type="OrthoDB" id="21189at2"/>
<feature type="signal peptide" evidence="1">
    <location>
        <begin position="1"/>
        <end position="25"/>
    </location>
</feature>
<keyword evidence="1" id="KW-0732">Signal</keyword>
<dbReference type="eggNOG" id="COG2911">
    <property type="taxonomic scope" value="Bacteria"/>
</dbReference>
<feature type="chain" id="PRO_5001854450" evidence="1">
    <location>
        <begin position="26"/>
        <end position="332"/>
    </location>
</feature>
<evidence type="ECO:0000259" key="2">
    <source>
        <dbReference type="Pfam" id="PF11924"/>
    </source>
</evidence>
<dbReference type="Pfam" id="PF11924">
    <property type="entry name" value="IAT_beta"/>
    <property type="match status" value="1"/>
</dbReference>
<feature type="domain" description="Inverse autotransporter beta-domain" evidence="2">
    <location>
        <begin position="105"/>
        <end position="183"/>
    </location>
</feature>
<reference evidence="3" key="1">
    <citation type="submission" date="2013-12" db="EMBL/GenBank/DDBJ databases">
        <authorList>
            <person name="Linke B."/>
        </authorList>
    </citation>
    <scope>NUCLEOTIDE SEQUENCE [LARGE SCALE GENOMIC DNA]</scope>
    <source>
        <strain evidence="3">CRIB-18</strain>
    </source>
</reference>
<dbReference type="STRING" id="1437425.CSEC_1480"/>
<dbReference type="RefSeq" id="WP_041017841.1">
    <property type="nucleotide sequence ID" value="NZ_CCEJ010000007.1"/>
</dbReference>
<comment type="caution">
    <text evidence="3">The sequence shown here is derived from an EMBL/GenBank/DDBJ whole genome shotgun (WGS) entry which is preliminary data.</text>
</comment>
<dbReference type="InterPro" id="IPR038177">
    <property type="entry name" value="IAT_beta_sf"/>
</dbReference>
<protein>
    <submittedName>
        <fullName evidence="3">Secreted protein</fullName>
    </submittedName>
</protein>
<evidence type="ECO:0000313" key="3">
    <source>
        <dbReference type="EMBL" id="CDR34294.1"/>
    </source>
</evidence>
<evidence type="ECO:0000256" key="1">
    <source>
        <dbReference type="SAM" id="SignalP"/>
    </source>
</evidence>
<dbReference type="InterPro" id="IPR024519">
    <property type="entry name" value="IAT_beta"/>
</dbReference>
<dbReference type="Gene3D" id="2.40.160.160">
    <property type="entry name" value="Inverse autotransporter, beta-domain"/>
    <property type="match status" value="1"/>
</dbReference>
<gene>
    <name evidence="3" type="ORF">CSEC_1480</name>
</gene>
<reference evidence="3" key="2">
    <citation type="submission" date="2014-09" db="EMBL/GenBank/DDBJ databases">
        <title>Criblamydia sequanensis harbors a mega-plasmid encoding arsenite resistance.</title>
        <authorList>
            <person name="Bertelli C."/>
            <person name="Goesmann A."/>
            <person name="Greub G."/>
        </authorList>
    </citation>
    <scope>NUCLEOTIDE SEQUENCE [LARGE SCALE GENOMIC DNA]</scope>
    <source>
        <strain evidence="3">CRIB-18</strain>
    </source>
</reference>
<organism evidence="3 4">
    <name type="scientific">Candidatus Criblamydia sequanensis CRIB-18</name>
    <dbReference type="NCBI Taxonomy" id="1437425"/>
    <lineage>
        <taxon>Bacteria</taxon>
        <taxon>Pseudomonadati</taxon>
        <taxon>Chlamydiota</taxon>
        <taxon>Chlamydiia</taxon>
        <taxon>Parachlamydiales</taxon>
        <taxon>Candidatus Criblamydiaceae</taxon>
        <taxon>Candidatus Criblamydia</taxon>
    </lineage>
</organism>
<dbReference type="AlphaFoldDB" id="A0A090E0F5"/>
<sequence length="332" mass="37974">MLNFLKRTFHIAITFLLSFASFANSENYEGDPCFAPNFYQGDSYPVGDFQSEESLYFEDFQTNSSNIGTALASVGYLSYTSERGLGINSGYTTLGLFAAIKDDYFADFRFHLMDNGKYAFNIGGGARYLSNSYILGANIYYDYRETSYKNYHQLGLGLEFLGCSYDIRANAYIPLGSTRSSSHTCIYEYDGGYFALNRDFEYSFWGADLEFGVPISCKTCAGDIRYFYLAAGPYYLKSDHTSDFWGGRFRLISYVNEYIRLEGRLTYDHVFKTRGQGVVTLEIPFEQIFSLFNCNSLWSGCSSCCFDPIFRNEIIPVQDHCRWECNYNCIID</sequence>
<dbReference type="Proteomes" id="UP000031552">
    <property type="component" value="Unassembled WGS sequence"/>
</dbReference>
<dbReference type="EMBL" id="CCEJ010000007">
    <property type="protein sequence ID" value="CDR34294.1"/>
    <property type="molecule type" value="Genomic_DNA"/>
</dbReference>